<keyword evidence="2" id="KW-0540">Nuclease</keyword>
<dbReference type="AlphaFoldDB" id="A0A644TE78"/>
<comment type="cofactor">
    <cofactor evidence="1">
        <name>Mg(2+)</name>
        <dbReference type="ChEBI" id="CHEBI:18420"/>
    </cofactor>
</comment>
<evidence type="ECO:0000313" key="5">
    <source>
        <dbReference type="EMBL" id="MPL64757.1"/>
    </source>
</evidence>
<dbReference type="GO" id="GO:0016788">
    <property type="term" value="F:hydrolase activity, acting on ester bonds"/>
    <property type="evidence" value="ECO:0007669"/>
    <property type="project" value="InterPro"/>
</dbReference>
<organism evidence="5">
    <name type="scientific">bioreactor metagenome</name>
    <dbReference type="NCBI Taxonomy" id="1076179"/>
    <lineage>
        <taxon>unclassified sequences</taxon>
        <taxon>metagenomes</taxon>
        <taxon>ecological metagenomes</taxon>
    </lineage>
</organism>
<dbReference type="Gene3D" id="3.40.1350.10">
    <property type="match status" value="1"/>
</dbReference>
<evidence type="ECO:0000256" key="2">
    <source>
        <dbReference type="ARBA" id="ARBA00022722"/>
    </source>
</evidence>
<comment type="caution">
    <text evidence="5">The sequence shown here is derived from an EMBL/GenBank/DDBJ whole genome shotgun (WGS) entry which is preliminary data.</text>
</comment>
<sequence length="89" mass="9874">MLEHKLTIAAKNMGGIALKFVSPGFDGMPDRIVLLPNGHMGFVEVKSMGCKPRLLQLARHRLLRGLGFKVYVLDDEQQIGGILDEIRTT</sequence>
<feature type="domain" description="VRR-NUC" evidence="4">
    <location>
        <begin position="1"/>
        <end position="77"/>
    </location>
</feature>
<dbReference type="SMART" id="SM00990">
    <property type="entry name" value="VRR_NUC"/>
    <property type="match status" value="1"/>
</dbReference>
<protein>
    <recommendedName>
        <fullName evidence="4">VRR-NUC domain-containing protein</fullName>
    </recommendedName>
</protein>
<dbReference type="InterPro" id="IPR014883">
    <property type="entry name" value="VRR_NUC"/>
</dbReference>
<reference evidence="5" key="1">
    <citation type="submission" date="2019-08" db="EMBL/GenBank/DDBJ databases">
        <authorList>
            <person name="Kucharzyk K."/>
            <person name="Murdoch R.W."/>
            <person name="Higgins S."/>
            <person name="Loffler F."/>
        </authorList>
    </citation>
    <scope>NUCLEOTIDE SEQUENCE</scope>
</reference>
<proteinExistence type="predicted"/>
<dbReference type="EMBL" id="VSSQ01000026">
    <property type="protein sequence ID" value="MPL64757.1"/>
    <property type="molecule type" value="Genomic_DNA"/>
</dbReference>
<evidence type="ECO:0000256" key="1">
    <source>
        <dbReference type="ARBA" id="ARBA00001946"/>
    </source>
</evidence>
<accession>A0A644TE78</accession>
<evidence type="ECO:0000259" key="4">
    <source>
        <dbReference type="SMART" id="SM00990"/>
    </source>
</evidence>
<name>A0A644TE78_9ZZZZ</name>
<dbReference type="GO" id="GO:0003676">
    <property type="term" value="F:nucleic acid binding"/>
    <property type="evidence" value="ECO:0007669"/>
    <property type="project" value="InterPro"/>
</dbReference>
<dbReference type="GO" id="GO:0004518">
    <property type="term" value="F:nuclease activity"/>
    <property type="evidence" value="ECO:0007669"/>
    <property type="project" value="UniProtKB-KW"/>
</dbReference>
<keyword evidence="3" id="KW-0378">Hydrolase</keyword>
<dbReference type="InterPro" id="IPR011856">
    <property type="entry name" value="tRNA_endonuc-like_dom_sf"/>
</dbReference>
<evidence type="ECO:0000256" key="3">
    <source>
        <dbReference type="ARBA" id="ARBA00022801"/>
    </source>
</evidence>
<gene>
    <name evidence="5" type="ORF">SDC9_10418</name>
</gene>